<dbReference type="PANTHER" id="PTHR30222:SF12">
    <property type="entry name" value="NORSPERMIDINE SENSOR"/>
    <property type="match status" value="1"/>
</dbReference>
<dbReference type="SUPFAM" id="SSF53850">
    <property type="entry name" value="Periplasmic binding protein-like II"/>
    <property type="match status" value="1"/>
</dbReference>
<dbReference type="PIRSF" id="PIRSF019574">
    <property type="entry name" value="Periplasmic_polyamine_BP"/>
    <property type="match status" value="1"/>
</dbReference>
<dbReference type="HOGENOM" id="CLU_026974_1_4_5"/>
<dbReference type="RefSeq" id="WP_007003982.1">
    <property type="nucleotide sequence ID" value="NZ_GG770778.1"/>
</dbReference>
<evidence type="ECO:0000256" key="1">
    <source>
        <dbReference type="ARBA" id="ARBA00004418"/>
    </source>
</evidence>
<reference evidence="7 8" key="1">
    <citation type="submission" date="2010-04" db="EMBL/GenBank/DDBJ databases">
        <authorList>
            <person name="Qin X."/>
            <person name="Bachman B."/>
            <person name="Battles P."/>
            <person name="Bell A."/>
            <person name="Bess C."/>
            <person name="Bickham C."/>
            <person name="Chaboub L."/>
            <person name="Chen D."/>
            <person name="Coyle M."/>
            <person name="Deiros D.R."/>
            <person name="Dinh H."/>
            <person name="Forbes L."/>
            <person name="Fowler G."/>
            <person name="Francisco L."/>
            <person name="Fu Q."/>
            <person name="Gubbala S."/>
            <person name="Hale W."/>
            <person name="Han Y."/>
            <person name="Hemphill L."/>
            <person name="Highlander S.K."/>
            <person name="Hirani K."/>
            <person name="Hogues M."/>
            <person name="Jackson L."/>
            <person name="Jakkamsetti A."/>
            <person name="Javaid M."/>
            <person name="Jiang H."/>
            <person name="Korchina V."/>
            <person name="Kovar C."/>
            <person name="Lara F."/>
            <person name="Lee S."/>
            <person name="Mata R."/>
            <person name="Mathew T."/>
            <person name="Moen C."/>
            <person name="Morales K."/>
            <person name="Munidasa M."/>
            <person name="Nazareth L."/>
            <person name="Ngo R."/>
            <person name="Nguyen L."/>
            <person name="Okwuonu G."/>
            <person name="Ongeri F."/>
            <person name="Patil S."/>
            <person name="Petrosino J."/>
            <person name="Pham C."/>
            <person name="Pham P."/>
            <person name="Pu L.-L."/>
            <person name="Puazo M."/>
            <person name="Raj R."/>
            <person name="Reid J."/>
            <person name="Rouhana J."/>
            <person name="Saada N."/>
            <person name="Shang Y."/>
            <person name="Simmons D."/>
            <person name="Thornton R."/>
            <person name="Warren J."/>
            <person name="Weissenberger G."/>
            <person name="Zhang J."/>
            <person name="Zhang L."/>
            <person name="Zhou C."/>
            <person name="Zhu D."/>
            <person name="Muzny D."/>
            <person name="Worley K."/>
            <person name="Gibbs R."/>
        </authorList>
    </citation>
    <scope>NUCLEOTIDE SEQUENCE [LARGE SCALE GENOMIC DNA]</scope>
    <source>
        <strain evidence="7 8">ATCC 49957</strain>
    </source>
</reference>
<dbReference type="OrthoDB" id="9769319at2"/>
<keyword evidence="4 5" id="KW-0574">Periplasm</keyword>
<dbReference type="Pfam" id="PF13416">
    <property type="entry name" value="SBP_bac_8"/>
    <property type="match status" value="1"/>
</dbReference>
<dbReference type="Gene3D" id="3.40.190.10">
    <property type="entry name" value="Periplasmic binding protein-like II"/>
    <property type="match status" value="2"/>
</dbReference>
<dbReference type="InterPro" id="IPR001188">
    <property type="entry name" value="Sperm_putr-bd"/>
</dbReference>
<keyword evidence="3 6" id="KW-0732">Signal</keyword>
<dbReference type="AlphaFoldDB" id="D5RIL3"/>
<accession>D5RIL3</accession>
<evidence type="ECO:0000256" key="6">
    <source>
        <dbReference type="SAM" id="SignalP"/>
    </source>
</evidence>
<sequence length="375" mass="40782">MFRRLLASSFLAACLAAGLPGPAGAQPAAPPGAGQVLNVYNWSDYIDPYAVDRFQRETGIRIRYDVFDSLETLEGKLSAGRSGYDIIVPTNEPTFSRLARAGALRPLDRAQIPNWGNQDPALLRQVESSDPGNRFGAVYLYGTIGLGIRTDRVRELAPDAPLDSLDLLMKPEHARRLARCGIAIMDSATDVLPSVLRWLGRDPNTTEPRDLRAAEDALLAIRPHVRAITASGNLMDALANGEYCVVLTYSGDVIQAQARAREAGRGVPIGYVAPKEGAQLWLDMLAIPADAPNPEAAHRFINFLLQPEVMAGITNQVRYPNGVPASRAMVEPAVRNDPNVYPTAETLSRTFTVTALTPTAERARSRGWSRFKAGR</sequence>
<comment type="subcellular location">
    <subcellularLocation>
        <location evidence="1 5">Periplasm</location>
    </subcellularLocation>
</comment>
<dbReference type="InterPro" id="IPR006059">
    <property type="entry name" value="SBP"/>
</dbReference>
<organism evidence="7 8">
    <name type="scientific">Pseudoroseomonas cervicalis ATCC 49957</name>
    <dbReference type="NCBI Taxonomy" id="525371"/>
    <lineage>
        <taxon>Bacteria</taxon>
        <taxon>Pseudomonadati</taxon>
        <taxon>Pseudomonadota</taxon>
        <taxon>Alphaproteobacteria</taxon>
        <taxon>Acetobacterales</taxon>
        <taxon>Roseomonadaceae</taxon>
        <taxon>Roseomonas</taxon>
    </lineage>
</organism>
<proteinExistence type="inferred from homology"/>
<dbReference type="GO" id="GO:0019808">
    <property type="term" value="F:polyamine binding"/>
    <property type="evidence" value="ECO:0007669"/>
    <property type="project" value="InterPro"/>
</dbReference>
<comment type="function">
    <text evidence="5">Required for the activity of the bacterial periplasmic transport system of putrescine.</text>
</comment>
<dbReference type="CDD" id="cd13659">
    <property type="entry name" value="PBP2_PotF"/>
    <property type="match status" value="1"/>
</dbReference>
<evidence type="ECO:0000256" key="4">
    <source>
        <dbReference type="ARBA" id="ARBA00022764"/>
    </source>
</evidence>
<dbReference type="PRINTS" id="PR00909">
    <property type="entry name" value="SPERMDNBNDNG"/>
</dbReference>
<keyword evidence="2 5" id="KW-0813">Transport</keyword>
<dbReference type="GO" id="GO:0015846">
    <property type="term" value="P:polyamine transport"/>
    <property type="evidence" value="ECO:0007669"/>
    <property type="project" value="InterPro"/>
</dbReference>
<evidence type="ECO:0000256" key="5">
    <source>
        <dbReference type="PIRNR" id="PIRNR019574"/>
    </source>
</evidence>
<dbReference type="Proteomes" id="UP000005324">
    <property type="component" value="Unassembled WGS sequence"/>
</dbReference>
<evidence type="ECO:0000313" key="7">
    <source>
        <dbReference type="EMBL" id="EFH12867.1"/>
    </source>
</evidence>
<name>D5RIL3_9PROT</name>
<comment type="caution">
    <text evidence="7">The sequence shown here is derived from an EMBL/GenBank/DDBJ whole genome shotgun (WGS) entry which is preliminary data.</text>
</comment>
<dbReference type="GO" id="GO:0042597">
    <property type="term" value="C:periplasmic space"/>
    <property type="evidence" value="ECO:0007669"/>
    <property type="project" value="UniProtKB-SubCell"/>
</dbReference>
<evidence type="ECO:0000313" key="8">
    <source>
        <dbReference type="Proteomes" id="UP000005324"/>
    </source>
</evidence>
<evidence type="ECO:0000256" key="2">
    <source>
        <dbReference type="ARBA" id="ARBA00022448"/>
    </source>
</evidence>
<feature type="signal peptide" evidence="6">
    <location>
        <begin position="1"/>
        <end position="25"/>
    </location>
</feature>
<comment type="similarity">
    <text evidence="5">Belongs to the bacterial solute-binding protein PotD/PotF family.</text>
</comment>
<protein>
    <recommendedName>
        <fullName evidence="5">Putrescine-binding periplasmic protein</fullName>
    </recommendedName>
</protein>
<keyword evidence="8" id="KW-1185">Reference proteome</keyword>
<evidence type="ECO:0000256" key="3">
    <source>
        <dbReference type="ARBA" id="ARBA00022729"/>
    </source>
</evidence>
<gene>
    <name evidence="7" type="primary">potF</name>
    <name evidence="7" type="ORF">HMPREF0731_0923</name>
</gene>
<feature type="chain" id="PRO_5003075579" description="Putrescine-binding periplasmic protein" evidence="6">
    <location>
        <begin position="26"/>
        <end position="375"/>
    </location>
</feature>
<dbReference type="EMBL" id="ADVL01000157">
    <property type="protein sequence ID" value="EFH12867.1"/>
    <property type="molecule type" value="Genomic_DNA"/>
</dbReference>
<dbReference type="PANTHER" id="PTHR30222">
    <property type="entry name" value="SPERMIDINE/PUTRESCINE-BINDING PERIPLASMIC PROTEIN"/>
    <property type="match status" value="1"/>
</dbReference>